<dbReference type="AlphaFoldDB" id="A0A6J7DE99"/>
<evidence type="ECO:0000313" key="2">
    <source>
        <dbReference type="EMBL" id="CAB4868997.1"/>
    </source>
</evidence>
<proteinExistence type="predicted"/>
<accession>A0A6J7DE99</accession>
<gene>
    <name evidence="2" type="ORF">UFOPK3425_00534</name>
</gene>
<feature type="region of interest" description="Disordered" evidence="1">
    <location>
        <begin position="1"/>
        <end position="47"/>
    </location>
</feature>
<sequence>MKPMPPQTPESEKVDSLRSGLGWPETPSTDDVSRETTSKPSGLGWPE</sequence>
<organism evidence="2">
    <name type="scientific">freshwater metagenome</name>
    <dbReference type="NCBI Taxonomy" id="449393"/>
    <lineage>
        <taxon>unclassified sequences</taxon>
        <taxon>metagenomes</taxon>
        <taxon>ecological metagenomes</taxon>
    </lineage>
</organism>
<evidence type="ECO:0000256" key="1">
    <source>
        <dbReference type="SAM" id="MobiDB-lite"/>
    </source>
</evidence>
<name>A0A6J7DE99_9ZZZZ</name>
<reference evidence="2" key="1">
    <citation type="submission" date="2020-05" db="EMBL/GenBank/DDBJ databases">
        <authorList>
            <person name="Chiriac C."/>
            <person name="Salcher M."/>
            <person name="Ghai R."/>
            <person name="Kavagutti S V."/>
        </authorList>
    </citation>
    <scope>NUCLEOTIDE SEQUENCE</scope>
</reference>
<protein>
    <submittedName>
        <fullName evidence="2">Unannotated protein</fullName>
    </submittedName>
</protein>
<dbReference type="EMBL" id="CAFBLV010000082">
    <property type="protein sequence ID" value="CAB4868997.1"/>
    <property type="molecule type" value="Genomic_DNA"/>
</dbReference>